<dbReference type="EMBL" id="GL448222">
    <property type="protein sequence ID" value="EFN85116.1"/>
    <property type="molecule type" value="Genomic_DNA"/>
</dbReference>
<dbReference type="Gene3D" id="4.10.60.10">
    <property type="entry name" value="Zinc finger, CCHC-type"/>
    <property type="match status" value="1"/>
</dbReference>
<evidence type="ECO:0000313" key="4">
    <source>
        <dbReference type="Proteomes" id="UP000008237"/>
    </source>
</evidence>
<keyword evidence="4" id="KW-1185">Reference proteome</keyword>
<keyword evidence="1" id="KW-0863">Zinc-finger</keyword>
<dbReference type="OMA" id="IGCEITD"/>
<gene>
    <name evidence="3" type="ORF">EAI_14114</name>
</gene>
<reference evidence="3 4" key="1">
    <citation type="journal article" date="2010" name="Science">
        <title>Genomic comparison of the ants Camponotus floridanus and Harpegnathos saltator.</title>
        <authorList>
            <person name="Bonasio R."/>
            <person name="Zhang G."/>
            <person name="Ye C."/>
            <person name="Mutti N.S."/>
            <person name="Fang X."/>
            <person name="Qin N."/>
            <person name="Donahue G."/>
            <person name="Yang P."/>
            <person name="Li Q."/>
            <person name="Li C."/>
            <person name="Zhang P."/>
            <person name="Huang Z."/>
            <person name="Berger S.L."/>
            <person name="Reinberg D."/>
            <person name="Wang J."/>
            <person name="Liebig J."/>
        </authorList>
    </citation>
    <scope>NUCLEOTIDE SEQUENCE [LARGE SCALE GENOMIC DNA]</scope>
    <source>
        <strain evidence="3 4">R22 G/1</strain>
    </source>
</reference>
<organism evidence="4">
    <name type="scientific">Harpegnathos saltator</name>
    <name type="common">Jerdon's jumping ant</name>
    <dbReference type="NCBI Taxonomy" id="610380"/>
    <lineage>
        <taxon>Eukaryota</taxon>
        <taxon>Metazoa</taxon>
        <taxon>Ecdysozoa</taxon>
        <taxon>Arthropoda</taxon>
        <taxon>Hexapoda</taxon>
        <taxon>Insecta</taxon>
        <taxon>Pterygota</taxon>
        <taxon>Neoptera</taxon>
        <taxon>Endopterygota</taxon>
        <taxon>Hymenoptera</taxon>
        <taxon>Apocrita</taxon>
        <taxon>Aculeata</taxon>
        <taxon>Formicoidea</taxon>
        <taxon>Formicidae</taxon>
        <taxon>Ponerinae</taxon>
        <taxon>Ponerini</taxon>
        <taxon>Harpegnathos</taxon>
    </lineage>
</organism>
<dbReference type="OrthoDB" id="7554769at2759"/>
<dbReference type="InterPro" id="IPR036875">
    <property type="entry name" value="Znf_CCHC_sf"/>
</dbReference>
<dbReference type="InterPro" id="IPR001878">
    <property type="entry name" value="Znf_CCHC"/>
</dbReference>
<dbReference type="GO" id="GO:0003676">
    <property type="term" value="F:nucleic acid binding"/>
    <property type="evidence" value="ECO:0007669"/>
    <property type="project" value="InterPro"/>
</dbReference>
<evidence type="ECO:0000256" key="1">
    <source>
        <dbReference type="PROSITE-ProRule" id="PRU00047"/>
    </source>
</evidence>
<feature type="domain" description="CCHC-type" evidence="2">
    <location>
        <begin position="104"/>
        <end position="119"/>
    </location>
</feature>
<sequence>LRIRGLEISTTEKEAAGEVAKIGCEITDIKMGNIRVTPNEVRSLWIQCPILVVKMIAKKGSIRIGWTQAKVDMLQARPLQCFRCLEQRHVQQNCKNNVDRRSNCYRCGEQGHLARDCESKARCQICTDAGVSAG</sequence>
<name>E2BGR4_HARSA</name>
<accession>E2BGR4</accession>
<dbReference type="SMART" id="SM00343">
    <property type="entry name" value="ZnF_C2HC"/>
    <property type="match status" value="2"/>
</dbReference>
<feature type="non-terminal residue" evidence="3">
    <location>
        <position position="134"/>
    </location>
</feature>
<dbReference type="InParanoid" id="E2BGR4"/>
<evidence type="ECO:0000313" key="3">
    <source>
        <dbReference type="EMBL" id="EFN85116.1"/>
    </source>
</evidence>
<dbReference type="Proteomes" id="UP000008237">
    <property type="component" value="Unassembled WGS sequence"/>
</dbReference>
<dbReference type="SUPFAM" id="SSF57756">
    <property type="entry name" value="Retrovirus zinc finger-like domains"/>
    <property type="match status" value="1"/>
</dbReference>
<dbReference type="PROSITE" id="PS50158">
    <property type="entry name" value="ZF_CCHC"/>
    <property type="match status" value="1"/>
</dbReference>
<proteinExistence type="predicted"/>
<evidence type="ECO:0000259" key="2">
    <source>
        <dbReference type="PROSITE" id="PS50158"/>
    </source>
</evidence>
<dbReference type="GO" id="GO:0008270">
    <property type="term" value="F:zinc ion binding"/>
    <property type="evidence" value="ECO:0007669"/>
    <property type="project" value="UniProtKB-KW"/>
</dbReference>
<dbReference type="AlphaFoldDB" id="E2BGR4"/>
<protein>
    <submittedName>
        <fullName evidence="3">Gag-Pol polyprotein</fullName>
    </submittedName>
</protein>
<keyword evidence="1" id="KW-0479">Metal-binding</keyword>
<keyword evidence="1" id="KW-0862">Zinc</keyword>
<dbReference type="Pfam" id="PF00098">
    <property type="entry name" value="zf-CCHC"/>
    <property type="match status" value="1"/>
</dbReference>
<feature type="non-terminal residue" evidence="3">
    <location>
        <position position="1"/>
    </location>
</feature>